<dbReference type="PANTHER" id="PTHR43798:SF24">
    <property type="entry name" value="CIS-3-ALKYL-4-ALKYLOXETAN-2-ONE DECARBOXYLASE"/>
    <property type="match status" value="1"/>
</dbReference>
<dbReference type="SUPFAM" id="SSF53474">
    <property type="entry name" value="alpha/beta-Hydrolases"/>
    <property type="match status" value="1"/>
</dbReference>
<evidence type="ECO:0000313" key="3">
    <source>
        <dbReference type="Proteomes" id="UP001597052"/>
    </source>
</evidence>
<dbReference type="InterPro" id="IPR029058">
    <property type="entry name" value="AB_hydrolase_fold"/>
</dbReference>
<comment type="caution">
    <text evidence="2">The sequence shown here is derived from an EMBL/GenBank/DDBJ whole genome shotgun (WGS) entry which is preliminary data.</text>
</comment>
<organism evidence="2 3">
    <name type="scientific">Halohasta litorea</name>
    <dbReference type="NCBI Taxonomy" id="869891"/>
    <lineage>
        <taxon>Archaea</taxon>
        <taxon>Methanobacteriati</taxon>
        <taxon>Methanobacteriota</taxon>
        <taxon>Stenosarchaea group</taxon>
        <taxon>Halobacteria</taxon>
        <taxon>Halobacteriales</taxon>
        <taxon>Haloferacaceae</taxon>
        <taxon>Halohasta</taxon>
    </lineage>
</organism>
<accession>A0ABD6D5V5</accession>
<dbReference type="InterPro" id="IPR050266">
    <property type="entry name" value="AB_hydrolase_sf"/>
</dbReference>
<dbReference type="PRINTS" id="PR00111">
    <property type="entry name" value="ABHYDROLASE"/>
</dbReference>
<gene>
    <name evidence="2" type="ORF">ACFSBW_07310</name>
</gene>
<dbReference type="Pfam" id="PF00561">
    <property type="entry name" value="Abhydrolase_1"/>
    <property type="match status" value="1"/>
</dbReference>
<dbReference type="RefSeq" id="WP_256396721.1">
    <property type="nucleotide sequence ID" value="NZ_JANHDJ010000005.1"/>
</dbReference>
<dbReference type="Proteomes" id="UP001597052">
    <property type="component" value="Unassembled WGS sequence"/>
</dbReference>
<dbReference type="AlphaFoldDB" id="A0ABD6D5V5"/>
<proteinExistence type="predicted"/>
<dbReference type="GO" id="GO:0016787">
    <property type="term" value="F:hydrolase activity"/>
    <property type="evidence" value="ECO:0007669"/>
    <property type="project" value="UniProtKB-KW"/>
</dbReference>
<evidence type="ECO:0000259" key="1">
    <source>
        <dbReference type="Pfam" id="PF00561"/>
    </source>
</evidence>
<keyword evidence="3" id="KW-1185">Reference proteome</keyword>
<evidence type="ECO:0000313" key="2">
    <source>
        <dbReference type="EMBL" id="MFD1641679.1"/>
    </source>
</evidence>
<dbReference type="InterPro" id="IPR000073">
    <property type="entry name" value="AB_hydrolase_1"/>
</dbReference>
<reference evidence="2 3" key="1">
    <citation type="journal article" date="2019" name="Int. J. Syst. Evol. Microbiol.">
        <title>The Global Catalogue of Microorganisms (GCM) 10K type strain sequencing project: providing services to taxonomists for standard genome sequencing and annotation.</title>
        <authorList>
            <consortium name="The Broad Institute Genomics Platform"/>
            <consortium name="The Broad Institute Genome Sequencing Center for Infectious Disease"/>
            <person name="Wu L."/>
            <person name="Ma J."/>
        </authorList>
    </citation>
    <scope>NUCLEOTIDE SEQUENCE [LARGE SCALE GENOMIC DNA]</scope>
    <source>
        <strain evidence="2 3">CGMCC 1.10593</strain>
    </source>
</reference>
<dbReference type="EMBL" id="JBHUDM010000002">
    <property type="protein sequence ID" value="MFD1641679.1"/>
    <property type="molecule type" value="Genomic_DNA"/>
</dbReference>
<dbReference type="PANTHER" id="PTHR43798">
    <property type="entry name" value="MONOACYLGLYCEROL LIPASE"/>
    <property type="match status" value="1"/>
</dbReference>
<name>A0ABD6D5V5_9EURY</name>
<protein>
    <submittedName>
        <fullName evidence="2">Alpha/beta fold hydrolase</fullName>
    </submittedName>
</protein>
<feature type="domain" description="AB hydrolase-1" evidence="1">
    <location>
        <begin position="34"/>
        <end position="144"/>
    </location>
</feature>
<keyword evidence="2" id="KW-0378">Hydrolase</keyword>
<sequence length="284" mass="31154">MEYDTWSTEQESATVAVDGHDLDVAYYDAGEGEPVVFCHGIPTSSFLWREVATALTGEYRVIVPDMIGYGNSAQHDGFDRSIRAQEAMISGLLDQLDVGPVTFVGHDLGGGVGLRYAVHEPEAVDSLVLSNAVCYDSWPIETIVDLGLPSTVESMSVDDLQEMLDEMFREGVVGEADDAFIEGMKAPWNSEEGLISLSRNAIGTNTSHTTEVDPSEIEATTLLLWGADDEFQPISYAERLESDIPDAELVGLDPANHWVVEDQTDAYRRELRLFLDNQTEGISN</sequence>
<dbReference type="Gene3D" id="3.40.50.1820">
    <property type="entry name" value="alpha/beta hydrolase"/>
    <property type="match status" value="1"/>
</dbReference>